<evidence type="ECO:0000259" key="2">
    <source>
        <dbReference type="Pfam" id="PF11716"/>
    </source>
</evidence>
<evidence type="ECO:0000256" key="1">
    <source>
        <dbReference type="SAM" id="MobiDB-lite"/>
    </source>
</evidence>
<proteinExistence type="predicted"/>
<keyword evidence="4" id="KW-1185">Reference proteome</keyword>
<dbReference type="NCBIfam" id="TIGR03083">
    <property type="entry name" value="maleylpyruvate isomerase family mycothiol-dependent enzyme"/>
    <property type="match status" value="1"/>
</dbReference>
<dbReference type="Pfam" id="PF11716">
    <property type="entry name" value="MDMPI_N"/>
    <property type="match status" value="1"/>
</dbReference>
<dbReference type="RefSeq" id="WP_179835313.1">
    <property type="nucleotide sequence ID" value="NZ_BMRD01000008.1"/>
</dbReference>
<dbReference type="EMBL" id="JACCBT010000001">
    <property type="protein sequence ID" value="NYE14442.1"/>
    <property type="molecule type" value="Genomic_DNA"/>
</dbReference>
<dbReference type="Proteomes" id="UP000591272">
    <property type="component" value="Unassembled WGS sequence"/>
</dbReference>
<organism evidence="3 4">
    <name type="scientific">Actinomadura citrea</name>
    <dbReference type="NCBI Taxonomy" id="46158"/>
    <lineage>
        <taxon>Bacteria</taxon>
        <taxon>Bacillati</taxon>
        <taxon>Actinomycetota</taxon>
        <taxon>Actinomycetes</taxon>
        <taxon>Streptosporangiales</taxon>
        <taxon>Thermomonosporaceae</taxon>
        <taxon>Actinomadura</taxon>
    </lineage>
</organism>
<dbReference type="Gene3D" id="1.20.120.450">
    <property type="entry name" value="dinb family like domain"/>
    <property type="match status" value="1"/>
</dbReference>
<name>A0A7Y9GDB7_9ACTN</name>
<dbReference type="EC" id="5.2.1.4" evidence="3"/>
<dbReference type="AlphaFoldDB" id="A0A7Y9GDB7"/>
<dbReference type="InterPro" id="IPR024344">
    <property type="entry name" value="MDMPI_metal-binding"/>
</dbReference>
<dbReference type="SUPFAM" id="SSF109854">
    <property type="entry name" value="DinB/YfiT-like putative metalloenzymes"/>
    <property type="match status" value="1"/>
</dbReference>
<keyword evidence="3" id="KW-0413">Isomerase</keyword>
<dbReference type="GO" id="GO:0046872">
    <property type="term" value="F:metal ion binding"/>
    <property type="evidence" value="ECO:0007669"/>
    <property type="project" value="InterPro"/>
</dbReference>
<dbReference type="InterPro" id="IPR036527">
    <property type="entry name" value="SCP2_sterol-bd_dom_sf"/>
</dbReference>
<feature type="compositionally biased region" description="Basic and acidic residues" evidence="1">
    <location>
        <begin position="244"/>
        <end position="254"/>
    </location>
</feature>
<protein>
    <submittedName>
        <fullName evidence="3">Maleylpyruvate isomerase</fullName>
        <ecNumber evidence="3">5.2.1.4</ecNumber>
    </submittedName>
</protein>
<feature type="compositionally biased region" description="Pro residues" evidence="1">
    <location>
        <begin position="233"/>
        <end position="243"/>
    </location>
</feature>
<dbReference type="Gene3D" id="3.30.1050.20">
    <property type="match status" value="1"/>
</dbReference>
<accession>A0A7Y9GDB7</accession>
<sequence>MDWRDVIDELDAGVERIAATLEGMSDLALRGASALPGWSRGHVATHIARNADSLWNLLEAARTGTEIPQYPSLERRNADVAAGAGRGRDELVADVRATQARFSEQARSLPESAGSAPVRAMMGWPHPAWYTVFRRWNEVEAHHVDLAAGYGPADWPEPYVRWSAAATLADMAALPDRLLGELAGLRITATDSGETAELGWTPGGPEASGSGRALLGWLSGRSDGAGVHLRPDGPLPAPPPWPHEPSRFSEESGR</sequence>
<comment type="caution">
    <text evidence="3">The sequence shown here is derived from an EMBL/GenBank/DDBJ whole genome shotgun (WGS) entry which is preliminary data.</text>
</comment>
<dbReference type="InterPro" id="IPR017517">
    <property type="entry name" value="Maleyloyr_isom"/>
</dbReference>
<dbReference type="SUPFAM" id="SSF55718">
    <property type="entry name" value="SCP-like"/>
    <property type="match status" value="1"/>
</dbReference>
<dbReference type="GO" id="GO:0050077">
    <property type="term" value="F:maleylpyruvate isomerase activity"/>
    <property type="evidence" value="ECO:0007669"/>
    <property type="project" value="UniProtKB-EC"/>
</dbReference>
<reference evidence="3 4" key="1">
    <citation type="submission" date="2020-07" db="EMBL/GenBank/DDBJ databases">
        <title>Sequencing the genomes of 1000 actinobacteria strains.</title>
        <authorList>
            <person name="Klenk H.-P."/>
        </authorList>
    </citation>
    <scope>NUCLEOTIDE SEQUENCE [LARGE SCALE GENOMIC DNA]</scope>
    <source>
        <strain evidence="3 4">DSM 43461</strain>
    </source>
</reference>
<feature type="domain" description="Mycothiol-dependent maleylpyruvate isomerase metal-binding" evidence="2">
    <location>
        <begin position="11"/>
        <end position="147"/>
    </location>
</feature>
<keyword evidence="3" id="KW-0670">Pyruvate</keyword>
<dbReference type="InterPro" id="IPR034660">
    <property type="entry name" value="DinB/YfiT-like"/>
</dbReference>
<feature type="region of interest" description="Disordered" evidence="1">
    <location>
        <begin position="195"/>
        <end position="254"/>
    </location>
</feature>
<evidence type="ECO:0000313" key="4">
    <source>
        <dbReference type="Proteomes" id="UP000591272"/>
    </source>
</evidence>
<gene>
    <name evidence="3" type="ORF">BJ999_004738</name>
</gene>
<evidence type="ECO:0000313" key="3">
    <source>
        <dbReference type="EMBL" id="NYE14442.1"/>
    </source>
</evidence>